<evidence type="ECO:0000259" key="2">
    <source>
        <dbReference type="PROSITE" id="PS50937"/>
    </source>
</evidence>
<proteinExistence type="predicted"/>
<dbReference type="InterPro" id="IPR009061">
    <property type="entry name" value="DNA-bd_dom_put_sf"/>
</dbReference>
<comment type="caution">
    <text evidence="3">The sequence shown here is derived from an EMBL/GenBank/DDBJ whole genome shotgun (WGS) entry which is preliminary data.</text>
</comment>
<dbReference type="RefSeq" id="WP_137642715.1">
    <property type="nucleotide sequence ID" value="NZ_BJEA01000010.1"/>
</dbReference>
<sequence>MSYTIQEVAKKMNISTYSIRYYHDHGMLPFVKRDANNNRVFEDVDLEWLKIIVCLRSTGMPVERIQHYLELVQAGEETVPERYDMMKAQQQRTLNEINDLQSHLKMINYKVDHYADILINHKVDDFVPSNMAEAEQHEVYQQNES</sequence>
<protein>
    <submittedName>
        <fullName evidence="3">MerR family transcriptional regulator</fullName>
    </submittedName>
</protein>
<evidence type="ECO:0000313" key="4">
    <source>
        <dbReference type="Proteomes" id="UP001589691"/>
    </source>
</evidence>
<dbReference type="EMBL" id="JBHLZY010000025">
    <property type="protein sequence ID" value="MFB9770337.1"/>
    <property type="molecule type" value="Genomic_DNA"/>
</dbReference>
<feature type="domain" description="HTH merR-type" evidence="2">
    <location>
        <begin position="1"/>
        <end position="71"/>
    </location>
</feature>
<dbReference type="PROSITE" id="PS50937">
    <property type="entry name" value="HTH_MERR_2"/>
    <property type="match status" value="1"/>
</dbReference>
<name>A0ABV5WWP9_9LACO</name>
<dbReference type="SUPFAM" id="SSF46955">
    <property type="entry name" value="Putative DNA-binding domain"/>
    <property type="match status" value="1"/>
</dbReference>
<keyword evidence="4" id="KW-1185">Reference proteome</keyword>
<dbReference type="InterPro" id="IPR047057">
    <property type="entry name" value="MerR_fam"/>
</dbReference>
<dbReference type="Proteomes" id="UP001589691">
    <property type="component" value="Unassembled WGS sequence"/>
</dbReference>
<dbReference type="PANTHER" id="PTHR30204">
    <property type="entry name" value="REDOX-CYCLING DRUG-SENSING TRANSCRIPTIONAL ACTIVATOR SOXR"/>
    <property type="match status" value="1"/>
</dbReference>
<dbReference type="CDD" id="cd01109">
    <property type="entry name" value="HTH_YyaN"/>
    <property type="match status" value="1"/>
</dbReference>
<dbReference type="Gene3D" id="1.10.1660.10">
    <property type="match status" value="1"/>
</dbReference>
<dbReference type="PANTHER" id="PTHR30204:SF82">
    <property type="entry name" value="TRANSCRIPTIONAL REGULATOR, MERR FAMILY"/>
    <property type="match status" value="1"/>
</dbReference>
<dbReference type="Pfam" id="PF13411">
    <property type="entry name" value="MerR_1"/>
    <property type="match status" value="1"/>
</dbReference>
<evidence type="ECO:0000313" key="3">
    <source>
        <dbReference type="EMBL" id="MFB9770337.1"/>
    </source>
</evidence>
<evidence type="ECO:0000256" key="1">
    <source>
        <dbReference type="ARBA" id="ARBA00023125"/>
    </source>
</evidence>
<dbReference type="InterPro" id="IPR000551">
    <property type="entry name" value="MerR-type_HTH_dom"/>
</dbReference>
<accession>A0ABV5WWP9</accession>
<dbReference type="SMART" id="SM00422">
    <property type="entry name" value="HTH_MERR"/>
    <property type="match status" value="1"/>
</dbReference>
<reference evidence="3 4" key="1">
    <citation type="submission" date="2024-09" db="EMBL/GenBank/DDBJ databases">
        <authorList>
            <person name="Sun Q."/>
            <person name="Mori K."/>
        </authorList>
    </citation>
    <scope>NUCLEOTIDE SEQUENCE [LARGE SCALE GENOMIC DNA]</scope>
    <source>
        <strain evidence="3 4">TBRC 4576</strain>
    </source>
</reference>
<gene>
    <name evidence="3" type="ORF">ACFFLI_10735</name>
</gene>
<organism evidence="3 4">
    <name type="scientific">Lactiplantibacillus modestisalitolerans</name>
    <dbReference type="NCBI Taxonomy" id="1457219"/>
    <lineage>
        <taxon>Bacteria</taxon>
        <taxon>Bacillati</taxon>
        <taxon>Bacillota</taxon>
        <taxon>Bacilli</taxon>
        <taxon>Lactobacillales</taxon>
        <taxon>Lactobacillaceae</taxon>
        <taxon>Lactiplantibacillus</taxon>
    </lineage>
</organism>
<keyword evidence="1" id="KW-0238">DNA-binding</keyword>